<dbReference type="Pfam" id="PF08389">
    <property type="entry name" value="Xpo1"/>
    <property type="match status" value="1"/>
</dbReference>
<dbReference type="GO" id="GO:0005737">
    <property type="term" value="C:cytoplasm"/>
    <property type="evidence" value="ECO:0007669"/>
    <property type="project" value="TreeGrafter"/>
</dbReference>
<comment type="function">
    <text evidence="2">tRNA nucleus export receptor which facilitates tRNA translocation across the nuclear pore complex. Involved in pre-tRNA splicing, probably by affecting the interaction of pre-tRNA with splicing endonuclease.</text>
</comment>
<evidence type="ECO:0000256" key="1">
    <source>
        <dbReference type="ARBA" id="ARBA00022694"/>
    </source>
</evidence>
<dbReference type="Pfam" id="PF19273">
    <property type="entry name" value="Exportin-5"/>
    <property type="match status" value="2"/>
</dbReference>
<comment type="caution">
    <text evidence="5">The sequence shown here is derived from an EMBL/GenBank/DDBJ whole genome shotgun (WGS) entry which is preliminary data.</text>
</comment>
<dbReference type="PANTHER" id="PTHR11223">
    <property type="entry name" value="EXPORTIN 1/5"/>
    <property type="match status" value="1"/>
</dbReference>
<proteinExistence type="predicted"/>
<dbReference type="InterPro" id="IPR013598">
    <property type="entry name" value="Exportin-1/Importin-b-like"/>
</dbReference>
<dbReference type="InterPro" id="IPR016024">
    <property type="entry name" value="ARM-type_fold"/>
</dbReference>
<feature type="domain" description="Exportin-5 C-terminal" evidence="4">
    <location>
        <begin position="1153"/>
        <end position="1248"/>
    </location>
</feature>
<evidence type="ECO:0000313" key="5">
    <source>
        <dbReference type="EMBL" id="KAJ2896297.1"/>
    </source>
</evidence>
<dbReference type="Gene3D" id="1.25.10.10">
    <property type="entry name" value="Leucine-rich Repeat Variant"/>
    <property type="match status" value="1"/>
</dbReference>
<dbReference type="InterPro" id="IPR045065">
    <property type="entry name" value="XPO1/5"/>
</dbReference>
<dbReference type="InterPro" id="IPR045478">
    <property type="entry name" value="Exportin-5_C"/>
</dbReference>
<accession>A0AAD5RL25</accession>
<dbReference type="EMBL" id="JAKWBI020000341">
    <property type="protein sequence ID" value="KAJ2896297.1"/>
    <property type="molecule type" value="Genomic_DNA"/>
</dbReference>
<name>A0AAD5RL25_9PEZI</name>
<dbReference type="PANTHER" id="PTHR11223:SF3">
    <property type="entry name" value="EXPORTIN-5"/>
    <property type="match status" value="1"/>
</dbReference>
<dbReference type="InterPro" id="IPR011989">
    <property type="entry name" value="ARM-like"/>
</dbReference>
<evidence type="ECO:0008006" key="7">
    <source>
        <dbReference type="Google" id="ProtNLM"/>
    </source>
</evidence>
<gene>
    <name evidence="5" type="ORF">MKZ38_005699</name>
</gene>
<dbReference type="GO" id="GO:0042565">
    <property type="term" value="C:RNA nuclear export complex"/>
    <property type="evidence" value="ECO:0007669"/>
    <property type="project" value="TreeGrafter"/>
</dbReference>
<organism evidence="5 6">
    <name type="scientific">Zalerion maritima</name>
    <dbReference type="NCBI Taxonomy" id="339359"/>
    <lineage>
        <taxon>Eukaryota</taxon>
        <taxon>Fungi</taxon>
        <taxon>Dikarya</taxon>
        <taxon>Ascomycota</taxon>
        <taxon>Pezizomycotina</taxon>
        <taxon>Sordariomycetes</taxon>
        <taxon>Lulworthiomycetidae</taxon>
        <taxon>Lulworthiales</taxon>
        <taxon>Lulworthiaceae</taxon>
        <taxon>Zalerion</taxon>
    </lineage>
</organism>
<feature type="domain" description="Exportin-5 C-terminal" evidence="4">
    <location>
        <begin position="349"/>
        <end position="1124"/>
    </location>
</feature>
<dbReference type="GO" id="GO:0005049">
    <property type="term" value="F:nuclear export signal receptor activity"/>
    <property type="evidence" value="ECO:0007669"/>
    <property type="project" value="InterPro"/>
</dbReference>
<dbReference type="Proteomes" id="UP001201980">
    <property type="component" value="Unassembled WGS sequence"/>
</dbReference>
<evidence type="ECO:0000256" key="2">
    <source>
        <dbReference type="ARBA" id="ARBA00025147"/>
    </source>
</evidence>
<feature type="domain" description="Exportin-1/Importin-beta-like" evidence="3">
    <location>
        <begin position="124"/>
        <end position="185"/>
    </location>
</feature>
<keyword evidence="1" id="KW-0819">tRNA processing</keyword>
<sequence length="1306" mass="148306">MSVQAQPSQASQGGQGQQAQYLDDSTILARINEALKIIHYPYSQNDQRREALAFLEDVKTIPLAPSHGYTLAIDPNSAPTIRHYGLSLLEHSIKHRWHDYPDAQHVTLRQWVLGLAEKVSLQDPPYIRNKISQLWVEVAKRSWAQEWMDMDQLLVQIWNSQDSVVHKELVLSILEMLSEEIFNGDDSVVEVRDGVLSKACVEIFTPAAVLTEAFPKRTAGPDVRCESEGWISRITTLLGQCLESDLQNNEGIRTCAIRALSVFYSIMPWAIPKAIIACSCVPTLCNGLASSHVAVQKAALEAVHALYSRTNFHGEEFVDLVVPLYHQDFIDLCRRLFDWSRVDADDIDEDKYQFSKKFSELMSCLGNYMDRRYKALPESVDKNAFFELLLLVVQSPSLVVSIPVLVTWTRLLSSEQLGPEIARTPIVGPLLEVCSSRLLRYESLPEDTNDQTYLFLVEDTDTLPERHAFLGNYRRYSTQVIEAIVQLQLTGAMTHVVGQTEKVLQNLYDGLPSFSPVNYSKSSMPALRVDAQCTVLESALKGYVKWRAEQEQTEATLQERATLESNLETWCNRLLEMGFDDPAIRKRILQLLVAFSTTVLDRKPPFMFKVLEHILMTWPGSHPEHKMYNEAIKDLQSESMIELQRLASKMPDHLLDVYDQLEAKIKEMVSSGSVEEKRQVAYQSFLFIIIHRSTRLNTATKVERLRGFVEPVQALWQDESLQQAISSYDSFVQLMALDKAQRYIMSRRMNDIKDWGNQPLDEEGLTLQAELEERQTRLPLRSTKTFLTYSVEKIEKNSDKYEATVALWKDSFPVILRNLLQFLTHAHATHNAENWSGLTPETRPVVSRVLTDRFWQAGISEGSKDDFYARVMDKKGTLEGLASTIRGAVRFVRETSYAIIYCMTRLDLQFYGFEELPRPLAHALFADSFCLSSHQLINIINLLRYLVDNCPVRLREHFLPPLLAMGFQQIDTKVNSEWEALHASQEVQASRDDLTEEMKAESILRQLTYAAVLMLADLLDPARPTYQESLPYQETSSYQGSLAPRGRRMLTTSQDWSDGPNSKNPPARKFPSLRKFCLMQSAIVEPLLMFCTHAIRMRDTRCCSVVLRVFRSIVPEFHVDSSNAPPSNGTSWDMTEDVKELNTPIPAEVAHPIREFVSSEVLKACITSLHEPYFVDLQKDLGALIASIIIHYHDLTETPIQVLLSLPNMRPEDVKETVGRLVSPGLHSRQQRALVLELLKDLKGVSISEMGKLDKTPRQQKRHGRSKMVQEFMTALPPQPRAPGTVATADGDGSAIESVAGLFEQH</sequence>
<dbReference type="GO" id="GO:0003723">
    <property type="term" value="F:RNA binding"/>
    <property type="evidence" value="ECO:0007669"/>
    <property type="project" value="TreeGrafter"/>
</dbReference>
<dbReference type="GO" id="GO:0006405">
    <property type="term" value="P:RNA export from nucleus"/>
    <property type="evidence" value="ECO:0007669"/>
    <property type="project" value="TreeGrafter"/>
</dbReference>
<dbReference type="GO" id="GO:0008033">
    <property type="term" value="P:tRNA processing"/>
    <property type="evidence" value="ECO:0007669"/>
    <property type="project" value="UniProtKB-KW"/>
</dbReference>
<dbReference type="SUPFAM" id="SSF48371">
    <property type="entry name" value="ARM repeat"/>
    <property type="match status" value="1"/>
</dbReference>
<evidence type="ECO:0000313" key="6">
    <source>
        <dbReference type="Proteomes" id="UP001201980"/>
    </source>
</evidence>
<evidence type="ECO:0000259" key="4">
    <source>
        <dbReference type="Pfam" id="PF19273"/>
    </source>
</evidence>
<evidence type="ECO:0000259" key="3">
    <source>
        <dbReference type="Pfam" id="PF08389"/>
    </source>
</evidence>
<keyword evidence="6" id="KW-1185">Reference proteome</keyword>
<dbReference type="GO" id="GO:0005634">
    <property type="term" value="C:nucleus"/>
    <property type="evidence" value="ECO:0007669"/>
    <property type="project" value="TreeGrafter"/>
</dbReference>
<protein>
    <recommendedName>
        <fullName evidence="7">Importin N-terminal domain-containing protein</fullName>
    </recommendedName>
</protein>
<reference evidence="5" key="1">
    <citation type="submission" date="2022-07" db="EMBL/GenBank/DDBJ databases">
        <title>Draft genome sequence of Zalerion maritima ATCC 34329, a (micro)plastics degrading marine fungus.</title>
        <authorList>
            <person name="Paco A."/>
            <person name="Goncalves M.F.M."/>
            <person name="Rocha-Santos T.A.P."/>
            <person name="Alves A."/>
        </authorList>
    </citation>
    <scope>NUCLEOTIDE SEQUENCE</scope>
    <source>
        <strain evidence="5">ATCC 34329</strain>
    </source>
</reference>
<dbReference type="GO" id="GO:0006611">
    <property type="term" value="P:protein export from nucleus"/>
    <property type="evidence" value="ECO:0007669"/>
    <property type="project" value="InterPro"/>
</dbReference>